<dbReference type="AlphaFoldDB" id="A0A8J5JCK6"/>
<proteinExistence type="inferred from homology"/>
<evidence type="ECO:0000256" key="13">
    <source>
        <dbReference type="ARBA" id="ARBA00080951"/>
    </source>
</evidence>
<name>A0A8J5JCK6_HOMAM</name>
<dbReference type="GO" id="GO:0005524">
    <property type="term" value="F:ATP binding"/>
    <property type="evidence" value="ECO:0007669"/>
    <property type="project" value="UniProtKB-KW"/>
</dbReference>
<dbReference type="PROSITE" id="PS00178">
    <property type="entry name" value="AA_TRNA_LIGASE_I"/>
    <property type="match status" value="1"/>
</dbReference>
<evidence type="ECO:0000256" key="1">
    <source>
        <dbReference type="ARBA" id="ARBA00004305"/>
    </source>
</evidence>
<evidence type="ECO:0000256" key="8">
    <source>
        <dbReference type="ARBA" id="ARBA00023146"/>
    </source>
</evidence>
<comment type="caution">
    <text evidence="15">The sequence shown here is derived from an EMBL/GenBank/DDBJ whole genome shotgun (WGS) entry which is preliminary data.</text>
</comment>
<dbReference type="EC" id="6.1.1.2" evidence="3"/>
<dbReference type="PRINTS" id="PR01039">
    <property type="entry name" value="TRNASYNTHTRP"/>
</dbReference>
<sequence length="407" mass="45808">MLRWYIMSPAGRRMWPGRFLAALLQKAGHASALPRPMSLAHSAGSGHPRTRRCFSSTVNRQCEPNDSLNRRVEDSHTRKTIFSGIQPTGVLHLGNYFGAVQRWVELQETGEEVIFCIVDLHSITLPQDPKTLHSQIITMAASLVACGIDPSRAVLFQQSRVSEHAQFNWVLGCLTTMARLGHLPQYKEKSASLKEIPLGLYVYPVLQSADILLYRATHVPVGEDQRQHIQLAAHLARVFNNKFGQTFVLPRSLVYDDSIARVKSLRQPDKKMSKSETDPKSRINLADSPDEIREKFKKAVTDFTSAVYFDAENRPGVSNLMSIHRAVTGQSMEQISRECEGVNTAQYKLLVADAVIEHLRPIRLRLEQLLSDRAHLNHLLDLGADKAKTIASKTWQDVREKVGLLHK</sequence>
<organism evidence="15 16">
    <name type="scientific">Homarus americanus</name>
    <name type="common">American lobster</name>
    <dbReference type="NCBI Taxonomy" id="6706"/>
    <lineage>
        <taxon>Eukaryota</taxon>
        <taxon>Metazoa</taxon>
        <taxon>Ecdysozoa</taxon>
        <taxon>Arthropoda</taxon>
        <taxon>Crustacea</taxon>
        <taxon>Multicrustacea</taxon>
        <taxon>Malacostraca</taxon>
        <taxon>Eumalacostraca</taxon>
        <taxon>Eucarida</taxon>
        <taxon>Decapoda</taxon>
        <taxon>Pleocyemata</taxon>
        <taxon>Astacidea</taxon>
        <taxon>Nephropoidea</taxon>
        <taxon>Nephropidae</taxon>
        <taxon>Homarus</taxon>
    </lineage>
</organism>
<gene>
    <name evidence="15" type="primary">Wars2-L</name>
    <name evidence="15" type="ORF">Hamer_G025719</name>
</gene>
<evidence type="ECO:0000256" key="14">
    <source>
        <dbReference type="RuleBase" id="RU363036"/>
    </source>
</evidence>
<keyword evidence="7 14" id="KW-0648">Protein biosynthesis</keyword>
<dbReference type="InterPro" id="IPR002305">
    <property type="entry name" value="aa-tRNA-synth_Ic"/>
</dbReference>
<dbReference type="Pfam" id="PF00579">
    <property type="entry name" value="tRNA-synt_1b"/>
    <property type="match status" value="1"/>
</dbReference>
<evidence type="ECO:0000256" key="11">
    <source>
        <dbReference type="ARBA" id="ARBA00059972"/>
    </source>
</evidence>
<keyword evidence="6 14" id="KW-0067">ATP-binding</keyword>
<keyword evidence="4 14" id="KW-0436">Ligase</keyword>
<dbReference type="CDD" id="cd00806">
    <property type="entry name" value="TrpRS_core"/>
    <property type="match status" value="1"/>
</dbReference>
<dbReference type="HAMAP" id="MF_00140_B">
    <property type="entry name" value="Trp_tRNA_synth_B"/>
    <property type="match status" value="1"/>
</dbReference>
<dbReference type="FunFam" id="3.40.50.620:FF:000082">
    <property type="entry name" value="MSW1p Mitochondrial tryptophanyl-tRNA synthetase"/>
    <property type="match status" value="1"/>
</dbReference>
<dbReference type="InterPro" id="IPR024109">
    <property type="entry name" value="Trp-tRNA-ligase_bac-type"/>
</dbReference>
<dbReference type="GO" id="GO:0005759">
    <property type="term" value="C:mitochondrial matrix"/>
    <property type="evidence" value="ECO:0007669"/>
    <property type="project" value="UniProtKB-SubCell"/>
</dbReference>
<dbReference type="NCBIfam" id="TIGR00233">
    <property type="entry name" value="trpS"/>
    <property type="match status" value="1"/>
</dbReference>
<evidence type="ECO:0000256" key="12">
    <source>
        <dbReference type="ARBA" id="ARBA00069760"/>
    </source>
</evidence>
<protein>
    <recommendedName>
        <fullName evidence="12">Tryptophan--tRNA ligase, mitochondrial</fullName>
        <ecNumber evidence="3">6.1.1.2</ecNumber>
    </recommendedName>
    <alternativeName>
        <fullName evidence="13">(Mt)TrpRS</fullName>
    </alternativeName>
    <alternativeName>
        <fullName evidence="9">Tryptophanyl-tRNA synthetase</fullName>
    </alternativeName>
</protein>
<evidence type="ECO:0000256" key="4">
    <source>
        <dbReference type="ARBA" id="ARBA00022598"/>
    </source>
</evidence>
<dbReference type="GO" id="GO:0004830">
    <property type="term" value="F:tryptophan-tRNA ligase activity"/>
    <property type="evidence" value="ECO:0007669"/>
    <property type="project" value="UniProtKB-EC"/>
</dbReference>
<dbReference type="InterPro" id="IPR014729">
    <property type="entry name" value="Rossmann-like_a/b/a_fold"/>
</dbReference>
<comment type="catalytic activity">
    <reaction evidence="10">
        <text>tRNA(Trp) + L-tryptophan + ATP = L-tryptophyl-tRNA(Trp) + AMP + diphosphate + H(+)</text>
        <dbReference type="Rhea" id="RHEA:24080"/>
        <dbReference type="Rhea" id="RHEA-COMP:9671"/>
        <dbReference type="Rhea" id="RHEA-COMP:9705"/>
        <dbReference type="ChEBI" id="CHEBI:15378"/>
        <dbReference type="ChEBI" id="CHEBI:30616"/>
        <dbReference type="ChEBI" id="CHEBI:33019"/>
        <dbReference type="ChEBI" id="CHEBI:57912"/>
        <dbReference type="ChEBI" id="CHEBI:78442"/>
        <dbReference type="ChEBI" id="CHEBI:78535"/>
        <dbReference type="ChEBI" id="CHEBI:456215"/>
        <dbReference type="EC" id="6.1.1.2"/>
    </reaction>
</comment>
<dbReference type="GO" id="GO:0070183">
    <property type="term" value="P:mitochondrial tryptophanyl-tRNA aminoacylation"/>
    <property type="evidence" value="ECO:0007669"/>
    <property type="project" value="TreeGrafter"/>
</dbReference>
<comment type="subcellular location">
    <subcellularLocation>
        <location evidence="1">Mitochondrion matrix</location>
    </subcellularLocation>
</comment>
<evidence type="ECO:0000256" key="2">
    <source>
        <dbReference type="ARBA" id="ARBA00005594"/>
    </source>
</evidence>
<dbReference type="Gene3D" id="1.10.240.10">
    <property type="entry name" value="Tyrosyl-Transfer RNA Synthetase"/>
    <property type="match status" value="1"/>
</dbReference>
<evidence type="ECO:0000256" key="10">
    <source>
        <dbReference type="ARBA" id="ARBA00049929"/>
    </source>
</evidence>
<dbReference type="SUPFAM" id="SSF52374">
    <property type="entry name" value="Nucleotidylyl transferase"/>
    <property type="match status" value="1"/>
</dbReference>
<keyword evidence="5 14" id="KW-0547">Nucleotide-binding</keyword>
<dbReference type="FunFam" id="1.10.240.10:FF:000002">
    <property type="entry name" value="Tryptophan--tRNA ligase"/>
    <property type="match status" value="1"/>
</dbReference>
<dbReference type="Proteomes" id="UP000747542">
    <property type="component" value="Unassembled WGS sequence"/>
</dbReference>
<evidence type="ECO:0000313" key="15">
    <source>
        <dbReference type="EMBL" id="KAG7154316.1"/>
    </source>
</evidence>
<dbReference type="InterPro" id="IPR050203">
    <property type="entry name" value="Trp-tRNA_synthetase"/>
</dbReference>
<keyword evidence="8 14" id="KW-0030">Aminoacyl-tRNA synthetase</keyword>
<evidence type="ECO:0000256" key="7">
    <source>
        <dbReference type="ARBA" id="ARBA00022917"/>
    </source>
</evidence>
<dbReference type="InterPro" id="IPR001412">
    <property type="entry name" value="aa-tRNA-synth_I_CS"/>
</dbReference>
<reference evidence="15" key="1">
    <citation type="journal article" date="2021" name="Sci. Adv.">
        <title>The American lobster genome reveals insights on longevity, neural, and immune adaptations.</title>
        <authorList>
            <person name="Polinski J.M."/>
            <person name="Zimin A.V."/>
            <person name="Clark K.F."/>
            <person name="Kohn A.B."/>
            <person name="Sadowski N."/>
            <person name="Timp W."/>
            <person name="Ptitsyn A."/>
            <person name="Khanna P."/>
            <person name="Romanova D.Y."/>
            <person name="Williams P."/>
            <person name="Greenwood S.J."/>
            <person name="Moroz L.L."/>
            <person name="Walt D.R."/>
            <person name="Bodnar A.G."/>
        </authorList>
    </citation>
    <scope>NUCLEOTIDE SEQUENCE</scope>
    <source>
        <strain evidence="15">GMGI-L3</strain>
    </source>
</reference>
<evidence type="ECO:0000256" key="6">
    <source>
        <dbReference type="ARBA" id="ARBA00022840"/>
    </source>
</evidence>
<evidence type="ECO:0000256" key="5">
    <source>
        <dbReference type="ARBA" id="ARBA00022741"/>
    </source>
</evidence>
<dbReference type="PANTHER" id="PTHR43766:SF1">
    <property type="entry name" value="TRYPTOPHAN--TRNA LIGASE, MITOCHONDRIAL"/>
    <property type="match status" value="1"/>
</dbReference>
<evidence type="ECO:0000256" key="3">
    <source>
        <dbReference type="ARBA" id="ARBA00013161"/>
    </source>
</evidence>
<accession>A0A8J5JCK6</accession>
<evidence type="ECO:0000256" key="9">
    <source>
        <dbReference type="ARBA" id="ARBA00030268"/>
    </source>
</evidence>
<dbReference type="InterPro" id="IPR002306">
    <property type="entry name" value="Trp-tRNA-ligase"/>
</dbReference>
<dbReference type="PANTHER" id="PTHR43766">
    <property type="entry name" value="TRYPTOPHAN--TRNA LIGASE, MITOCHONDRIAL"/>
    <property type="match status" value="1"/>
</dbReference>
<dbReference type="Gene3D" id="3.40.50.620">
    <property type="entry name" value="HUPs"/>
    <property type="match status" value="1"/>
</dbReference>
<dbReference type="EMBL" id="JAHLQT010044477">
    <property type="protein sequence ID" value="KAG7154316.1"/>
    <property type="molecule type" value="Genomic_DNA"/>
</dbReference>
<evidence type="ECO:0000313" key="16">
    <source>
        <dbReference type="Proteomes" id="UP000747542"/>
    </source>
</evidence>
<keyword evidence="16" id="KW-1185">Reference proteome</keyword>
<comment type="function">
    <text evidence="11">Catalyzes the attachment of tryptophan to tRNA(Trp) in a two-step reaction: tryptophan is first activated by ATP to form Trp-AMP and then transferred to the acceptor end of tRNA(Trp).</text>
</comment>
<comment type="similarity">
    <text evidence="2 14">Belongs to the class-I aminoacyl-tRNA synthetase family.</text>
</comment>